<feature type="domain" description="N-acetyltransferase" evidence="1">
    <location>
        <begin position="55"/>
        <end position="201"/>
    </location>
</feature>
<reference evidence="2 3" key="1">
    <citation type="journal article" date="2018" name="IMA Fungus">
        <title>IMA Genome-F 9: Draft genome sequence of Annulohypoxylon stygium, Aspergillus mulundensis, Berkeleyomyces basicola (syn. Thielaviopsis basicola), Ceratocystis smalleyi, two Cercospora beticola strains, Coleophoma cylindrospora, Fusarium fracticaudum, Phialophora cf. hyalina, and Morchella septimelata.</title>
        <authorList>
            <person name="Wingfield B.D."/>
            <person name="Bills G.F."/>
            <person name="Dong Y."/>
            <person name="Huang W."/>
            <person name="Nel W.J."/>
            <person name="Swalarsk-Parry B.S."/>
            <person name="Vaghefi N."/>
            <person name="Wilken P.M."/>
            <person name="An Z."/>
            <person name="de Beer Z.W."/>
            <person name="De Vos L."/>
            <person name="Chen L."/>
            <person name="Duong T.A."/>
            <person name="Gao Y."/>
            <person name="Hammerbacher A."/>
            <person name="Kikkert J.R."/>
            <person name="Li Y."/>
            <person name="Li H."/>
            <person name="Li K."/>
            <person name="Li Q."/>
            <person name="Liu X."/>
            <person name="Ma X."/>
            <person name="Naidoo K."/>
            <person name="Pethybridge S.J."/>
            <person name="Sun J."/>
            <person name="Steenkamp E.T."/>
            <person name="van der Nest M.A."/>
            <person name="van Wyk S."/>
            <person name="Wingfield M.J."/>
            <person name="Xiong C."/>
            <person name="Yue Q."/>
            <person name="Zhang X."/>
        </authorList>
    </citation>
    <scope>NUCLEOTIDE SEQUENCE [LARGE SCALE GENOMIC DNA]</scope>
    <source>
        <strain evidence="2 3">BP5796</strain>
    </source>
</reference>
<dbReference type="FunFam" id="3.40.630.30:FF:000047">
    <property type="entry name" value="Acetyltransferase, GNAT family"/>
    <property type="match status" value="1"/>
</dbReference>
<keyword evidence="3" id="KW-1185">Reference proteome</keyword>
<name>A0A3D8RV51_9HELO</name>
<evidence type="ECO:0000313" key="2">
    <source>
        <dbReference type="EMBL" id="RDW77858.1"/>
    </source>
</evidence>
<dbReference type="Pfam" id="PF13302">
    <property type="entry name" value="Acetyltransf_3"/>
    <property type="match status" value="1"/>
</dbReference>
<protein>
    <recommendedName>
        <fullName evidence="1">N-acetyltransferase domain-containing protein</fullName>
    </recommendedName>
</protein>
<sequence length="243" mass="27819">MYLSQVRSSGIFAKAKTPLLSSSRMLSTVAAKIPKHCRLPGRTITVEPLQQRHAYDLSPLVTGVEHAALWKYMSKEPFLLPESFPVYISTLVESTDPLYFAITDNQTERAIGYASLMRIDASNRVVEVGNIMFSPLLARSTAGTEAMYLIAKHVFEDLGYRRYEWKCDNLNTPSKRAAERFGFTFEGIFRQHLIVKEANRDTAWFSMLDSEWPLVKRGFENWLDPQNFDQDGSQLQKLKDLRV</sequence>
<dbReference type="Proteomes" id="UP000256328">
    <property type="component" value="Unassembled WGS sequence"/>
</dbReference>
<comment type="caution">
    <text evidence="2">The sequence shown here is derived from an EMBL/GenBank/DDBJ whole genome shotgun (WGS) entry which is preliminary data.</text>
</comment>
<dbReference type="PANTHER" id="PTHR43441:SF2">
    <property type="entry name" value="FAMILY ACETYLTRANSFERASE, PUTATIVE (AFU_ORTHOLOGUE AFUA_7G00850)-RELATED"/>
    <property type="match status" value="1"/>
</dbReference>
<dbReference type="InterPro" id="IPR000182">
    <property type="entry name" value="GNAT_dom"/>
</dbReference>
<dbReference type="PANTHER" id="PTHR43441">
    <property type="entry name" value="RIBOSOMAL-PROTEIN-SERINE ACETYLTRANSFERASE"/>
    <property type="match status" value="1"/>
</dbReference>
<dbReference type="GO" id="GO:0008999">
    <property type="term" value="F:protein-N-terminal-alanine acetyltransferase activity"/>
    <property type="evidence" value="ECO:0007669"/>
    <property type="project" value="TreeGrafter"/>
</dbReference>
<dbReference type="PROSITE" id="PS51186">
    <property type="entry name" value="GNAT"/>
    <property type="match status" value="1"/>
</dbReference>
<dbReference type="OrthoDB" id="41238at2759"/>
<dbReference type="AlphaFoldDB" id="A0A3D8RV51"/>
<dbReference type="InterPro" id="IPR016181">
    <property type="entry name" value="Acyl_CoA_acyltransferase"/>
</dbReference>
<dbReference type="GO" id="GO:1990189">
    <property type="term" value="F:protein N-terminal-serine acetyltransferase activity"/>
    <property type="evidence" value="ECO:0007669"/>
    <property type="project" value="TreeGrafter"/>
</dbReference>
<accession>A0A3D8RV51</accession>
<evidence type="ECO:0000259" key="1">
    <source>
        <dbReference type="PROSITE" id="PS51186"/>
    </source>
</evidence>
<organism evidence="2 3">
    <name type="scientific">Coleophoma crateriformis</name>
    <dbReference type="NCBI Taxonomy" id="565419"/>
    <lineage>
        <taxon>Eukaryota</taxon>
        <taxon>Fungi</taxon>
        <taxon>Dikarya</taxon>
        <taxon>Ascomycota</taxon>
        <taxon>Pezizomycotina</taxon>
        <taxon>Leotiomycetes</taxon>
        <taxon>Helotiales</taxon>
        <taxon>Dermateaceae</taxon>
        <taxon>Coleophoma</taxon>
    </lineage>
</organism>
<dbReference type="InterPro" id="IPR051908">
    <property type="entry name" value="Ribosomal_N-acetyltransferase"/>
</dbReference>
<dbReference type="SUPFAM" id="SSF55729">
    <property type="entry name" value="Acyl-CoA N-acyltransferases (Nat)"/>
    <property type="match status" value="1"/>
</dbReference>
<dbReference type="Gene3D" id="3.40.630.30">
    <property type="match status" value="1"/>
</dbReference>
<dbReference type="EMBL" id="PDLN01000008">
    <property type="protein sequence ID" value="RDW77858.1"/>
    <property type="molecule type" value="Genomic_DNA"/>
</dbReference>
<proteinExistence type="predicted"/>
<gene>
    <name evidence="2" type="ORF">BP5796_05710</name>
</gene>
<evidence type="ECO:0000313" key="3">
    <source>
        <dbReference type="Proteomes" id="UP000256328"/>
    </source>
</evidence>